<keyword evidence="3 5" id="KW-1133">Transmembrane helix</keyword>
<dbReference type="GO" id="GO:0032230">
    <property type="term" value="P:positive regulation of synaptic transmission, GABAergic"/>
    <property type="evidence" value="ECO:0007669"/>
    <property type="project" value="TreeGrafter"/>
</dbReference>
<feature type="transmembrane region" description="Helical" evidence="5">
    <location>
        <begin position="49"/>
        <end position="70"/>
    </location>
</feature>
<feature type="transmembrane region" description="Helical" evidence="5">
    <location>
        <begin position="435"/>
        <end position="454"/>
    </location>
</feature>
<reference evidence="8" key="1">
    <citation type="submission" date="2022-11" db="UniProtKB">
        <authorList>
            <consortium name="WormBaseParasite"/>
        </authorList>
    </citation>
    <scope>IDENTIFICATION</scope>
</reference>
<feature type="transmembrane region" description="Helical" evidence="5">
    <location>
        <begin position="167"/>
        <end position="187"/>
    </location>
</feature>
<feature type="transmembrane region" description="Helical" evidence="5">
    <location>
        <begin position="945"/>
        <end position="967"/>
    </location>
</feature>
<evidence type="ECO:0000256" key="2">
    <source>
        <dbReference type="ARBA" id="ARBA00022692"/>
    </source>
</evidence>
<dbReference type="InterPro" id="IPR027359">
    <property type="entry name" value="Volt_channel_dom_sf"/>
</dbReference>
<comment type="subcellular location">
    <subcellularLocation>
        <location evidence="1">Membrane</location>
        <topology evidence="1">Multi-pass membrane protein</topology>
    </subcellularLocation>
</comment>
<dbReference type="InterPro" id="IPR028823">
    <property type="entry name" value="NALCN"/>
</dbReference>
<dbReference type="WBParaSite" id="Minc3s04165g35646">
    <property type="protein sequence ID" value="Minc3s04165g35646"/>
    <property type="gene ID" value="Minc3s04165g35646"/>
</dbReference>
<dbReference type="AlphaFoldDB" id="A0A914N5U4"/>
<evidence type="ECO:0000256" key="1">
    <source>
        <dbReference type="ARBA" id="ARBA00004141"/>
    </source>
</evidence>
<dbReference type="GO" id="GO:0032224">
    <property type="term" value="P:positive regulation of synaptic transmission, cholinergic"/>
    <property type="evidence" value="ECO:0007669"/>
    <property type="project" value="TreeGrafter"/>
</dbReference>
<evidence type="ECO:0000313" key="7">
    <source>
        <dbReference type="Proteomes" id="UP000887563"/>
    </source>
</evidence>
<feature type="transmembrane region" description="Helical" evidence="5">
    <location>
        <begin position="915"/>
        <end position="933"/>
    </location>
</feature>
<protein>
    <submittedName>
        <fullName evidence="8">Ion transport domain-containing protein</fullName>
    </submittedName>
</protein>
<feature type="domain" description="Ion transport" evidence="6">
    <location>
        <begin position="876"/>
        <end position="995"/>
    </location>
</feature>
<feature type="transmembrane region" description="Helical" evidence="5">
    <location>
        <begin position="124"/>
        <end position="146"/>
    </location>
</feature>
<dbReference type="Gene3D" id="1.10.287.70">
    <property type="match status" value="2"/>
</dbReference>
<feature type="transmembrane region" description="Helical" evidence="5">
    <location>
        <begin position="871"/>
        <end position="895"/>
    </location>
</feature>
<dbReference type="FunFam" id="1.20.120.350:FF:000030">
    <property type="entry name" value="sodium leak channel non-selective protein"/>
    <property type="match status" value="1"/>
</dbReference>
<keyword evidence="4 5" id="KW-0472">Membrane</keyword>
<dbReference type="Pfam" id="PF00520">
    <property type="entry name" value="Ion_trans"/>
    <property type="match status" value="3"/>
</dbReference>
<feature type="domain" description="Ion transport" evidence="6">
    <location>
        <begin position="368"/>
        <end position="591"/>
    </location>
</feature>
<dbReference type="GO" id="GO:0005261">
    <property type="term" value="F:monoatomic cation channel activity"/>
    <property type="evidence" value="ECO:0007669"/>
    <property type="project" value="InterPro"/>
</dbReference>
<evidence type="ECO:0000256" key="4">
    <source>
        <dbReference type="ARBA" id="ARBA00023136"/>
    </source>
</evidence>
<dbReference type="Gene3D" id="1.20.120.350">
    <property type="entry name" value="Voltage-gated potassium channels. Chain C"/>
    <property type="match status" value="2"/>
</dbReference>
<dbReference type="Proteomes" id="UP000887563">
    <property type="component" value="Unplaced"/>
</dbReference>
<feature type="transmembrane region" description="Helical" evidence="5">
    <location>
        <begin position="282"/>
        <end position="305"/>
    </location>
</feature>
<feature type="transmembrane region" description="Helical" evidence="5">
    <location>
        <begin position="494"/>
        <end position="513"/>
    </location>
</feature>
<proteinExistence type="predicted"/>
<keyword evidence="2 5" id="KW-0812">Transmembrane</keyword>
<dbReference type="InterPro" id="IPR005821">
    <property type="entry name" value="Ion_trans_dom"/>
</dbReference>
<evidence type="ECO:0000256" key="3">
    <source>
        <dbReference type="ARBA" id="ARBA00022989"/>
    </source>
</evidence>
<name>A0A914N5U4_MELIC</name>
<evidence type="ECO:0000313" key="8">
    <source>
        <dbReference type="WBParaSite" id="Minc3s04165g35646"/>
    </source>
</evidence>
<sequence>MIQLLSKLWQFLTLLEHPTAKRILKLACLISLINVCFHTPRTIQLIPNLNLALIIGDAFVVGVFTLEAFTRSAILGLIQIRSYVIVGVNSIFYFYSHWASWILHLYQIGVKHIFPSFGFVYYDWLGIIRCVRPMIILRLIRLMITVKVPRQRIQQLLKRSSTQVQNVTVFFLFFMALYAIMGIQLFGRMDYHCVLPGTDPKNVTINDLAIPDTMCSKDGGGGYECPENMECMKLDLSAKSEGFYGMFDHFGASVFTVYLAASEEGWVYVLYDCLDSLPSHFAFVYFVTLIFFLAWLVKNVFIAVITETFAEIRVQFSESWKKEERTKIEDDFKQKIERSDDGWKLIRLDKEEKLSPRIKKFQNILRSTAFQCIIAILVLANAGINASFVYRHDESDAKRREIYYWIEVAFTILFDIECFIKLLCYGKQFFKRNIYKFELILVIGGTLNVFKYFYHQNYFTYFQVFRLLRLIKASPMLEDFVYKIFSPGKKLGGLVLFTFTFAIWASAVSLQLFCTVPNLTHFQTFPQAFMAMFQIITQEGWTEFVVEVLRMIDDRMVPFVAIYFVAYHLFVTLIVLNLFVAVILDNLEMDEELKKVKQLKAKEAKFPTRPQVVHLKKVVNEFNTPKVRDSFTNQFVWSEKGEQSKLAISTAKLLTHLENKAQTRMLSKFAAKSRSSCKKPQDNCLYKRYVGHCSMRSLLKNLVKDALKKGQSQMGGMGLGPSSTKARGKSMSFFEQILTENGDINREHVGQTKQANTFSGATATATTTMTTSTRRDLKQGQFDIRALQHKQQMAEITRNRIEEEMRENHPYFDRSLFIIARDSKLRRYCHRIVHARWGGDGSIGLGDTMNGGSRTANAGGGTKRNYQIHELLGLMPYLDWTMVLITLISCGSMLFENPWPTTGENLVMFNFYLQIPDYLFVLAMTLELIAKMIADGLFFTPNALINDFGGVMTVFIYLTSLTFLILMPKHVEINSLEQFLMICRAMRPLRIYTLVPHMY</sequence>
<feature type="transmembrane region" description="Helical" evidence="5">
    <location>
        <begin position="82"/>
        <end position="104"/>
    </location>
</feature>
<keyword evidence="7" id="KW-1185">Reference proteome</keyword>
<dbReference type="PANTHER" id="PTHR46141:SF2">
    <property type="entry name" value="ION TRANSPORT DOMAIN-CONTAINING PROTEIN"/>
    <property type="match status" value="1"/>
</dbReference>
<accession>A0A914N5U4</accession>
<dbReference type="SUPFAM" id="SSF81324">
    <property type="entry name" value="Voltage-gated potassium channels"/>
    <property type="match status" value="2"/>
</dbReference>
<dbReference type="PANTHER" id="PTHR46141">
    <property type="entry name" value="SODIUM LEAK CHANNEL NON-SELECTIVE PROTEIN"/>
    <property type="match status" value="1"/>
</dbReference>
<evidence type="ECO:0000259" key="6">
    <source>
        <dbReference type="Pfam" id="PF00520"/>
    </source>
</evidence>
<feature type="transmembrane region" description="Helical" evidence="5">
    <location>
        <begin position="369"/>
        <end position="390"/>
    </location>
</feature>
<feature type="transmembrane region" description="Helical" evidence="5">
    <location>
        <begin position="402"/>
        <end position="423"/>
    </location>
</feature>
<dbReference type="GO" id="GO:0005886">
    <property type="term" value="C:plasma membrane"/>
    <property type="evidence" value="ECO:0007669"/>
    <property type="project" value="TreeGrafter"/>
</dbReference>
<feature type="transmembrane region" description="Helical" evidence="5">
    <location>
        <begin position="560"/>
        <end position="584"/>
    </location>
</feature>
<evidence type="ECO:0000256" key="5">
    <source>
        <dbReference type="SAM" id="Phobius"/>
    </source>
</evidence>
<feature type="domain" description="Ion transport" evidence="6">
    <location>
        <begin position="26"/>
        <end position="314"/>
    </location>
</feature>
<organism evidence="7 8">
    <name type="scientific">Meloidogyne incognita</name>
    <name type="common">Southern root-knot nematode worm</name>
    <name type="synonym">Oxyuris incognita</name>
    <dbReference type="NCBI Taxonomy" id="6306"/>
    <lineage>
        <taxon>Eukaryota</taxon>
        <taxon>Metazoa</taxon>
        <taxon>Ecdysozoa</taxon>
        <taxon>Nematoda</taxon>
        <taxon>Chromadorea</taxon>
        <taxon>Rhabditida</taxon>
        <taxon>Tylenchina</taxon>
        <taxon>Tylenchomorpha</taxon>
        <taxon>Tylenchoidea</taxon>
        <taxon>Meloidogynidae</taxon>
        <taxon>Meloidogyninae</taxon>
        <taxon>Meloidogyne</taxon>
        <taxon>Meloidogyne incognita group</taxon>
    </lineage>
</organism>